<feature type="compositionally biased region" description="Basic and acidic residues" evidence="6">
    <location>
        <begin position="19"/>
        <end position="34"/>
    </location>
</feature>
<dbReference type="InterPro" id="IPR036388">
    <property type="entry name" value="WH-like_DNA-bd_sf"/>
</dbReference>
<dbReference type="InterPro" id="IPR053925">
    <property type="entry name" value="RecX_HTH_3rd"/>
</dbReference>
<evidence type="ECO:0000256" key="4">
    <source>
        <dbReference type="ARBA" id="ARBA00022490"/>
    </source>
</evidence>
<comment type="subcellular location">
    <subcellularLocation>
        <location evidence="1 5">Cytoplasm</location>
    </subcellularLocation>
</comment>
<evidence type="ECO:0000259" key="7">
    <source>
        <dbReference type="Pfam" id="PF02631"/>
    </source>
</evidence>
<dbReference type="InterPro" id="IPR003783">
    <property type="entry name" value="Regulatory_RecX"/>
</dbReference>
<feature type="domain" description="RecX second three-helical" evidence="7">
    <location>
        <begin position="150"/>
        <end position="185"/>
    </location>
</feature>
<evidence type="ECO:0000256" key="1">
    <source>
        <dbReference type="ARBA" id="ARBA00004496"/>
    </source>
</evidence>
<comment type="caution">
    <text evidence="9">The sequence shown here is derived from an EMBL/GenBank/DDBJ whole genome shotgun (WGS) entry which is preliminary data.</text>
</comment>
<dbReference type="AlphaFoldDB" id="A0A158FCD7"/>
<evidence type="ECO:0000313" key="10">
    <source>
        <dbReference type="Proteomes" id="UP000054925"/>
    </source>
</evidence>
<protein>
    <recommendedName>
        <fullName evidence="3 5">Regulatory protein RecX</fullName>
    </recommendedName>
</protein>
<dbReference type="Gene3D" id="1.10.10.10">
    <property type="entry name" value="Winged helix-like DNA-binding domain superfamily/Winged helix DNA-binding domain"/>
    <property type="match status" value="3"/>
</dbReference>
<dbReference type="GO" id="GO:0005737">
    <property type="term" value="C:cytoplasm"/>
    <property type="evidence" value="ECO:0007669"/>
    <property type="project" value="UniProtKB-SubCell"/>
</dbReference>
<dbReference type="Pfam" id="PF02631">
    <property type="entry name" value="RecX_HTH2"/>
    <property type="match status" value="1"/>
</dbReference>
<dbReference type="PANTHER" id="PTHR33602:SF1">
    <property type="entry name" value="REGULATORY PROTEIN RECX FAMILY PROTEIN"/>
    <property type="match status" value="1"/>
</dbReference>
<dbReference type="Proteomes" id="UP000054925">
    <property type="component" value="Unassembled WGS sequence"/>
</dbReference>
<organism evidence="9 10">
    <name type="scientific">Caballeronia terrestris</name>
    <dbReference type="NCBI Taxonomy" id="1226301"/>
    <lineage>
        <taxon>Bacteria</taxon>
        <taxon>Pseudomonadati</taxon>
        <taxon>Pseudomonadota</taxon>
        <taxon>Betaproteobacteria</taxon>
        <taxon>Burkholderiales</taxon>
        <taxon>Burkholderiaceae</taxon>
        <taxon>Caballeronia</taxon>
    </lineage>
</organism>
<dbReference type="PANTHER" id="PTHR33602">
    <property type="entry name" value="REGULATORY PROTEIN RECX FAMILY PROTEIN"/>
    <property type="match status" value="1"/>
</dbReference>
<reference evidence="9" key="1">
    <citation type="submission" date="2016-01" db="EMBL/GenBank/DDBJ databases">
        <authorList>
            <person name="Peeters C."/>
        </authorList>
    </citation>
    <scope>NUCLEOTIDE SEQUENCE [LARGE SCALE GENOMIC DNA]</scope>
    <source>
        <strain evidence="9">LMG 22937</strain>
    </source>
</reference>
<dbReference type="HAMAP" id="MF_01114">
    <property type="entry name" value="RecX"/>
    <property type="match status" value="1"/>
</dbReference>
<dbReference type="Pfam" id="PF21981">
    <property type="entry name" value="RecX_HTH3"/>
    <property type="match status" value="1"/>
</dbReference>
<sequence>MPPTEAAFEAARSRRLERARALLEQTLEKPREVKSTSPAPSTLPAFSDPFDDADPFEPFEQCVPESNIESAPEESVYSRSTQSRRKPPSADAKSSKRPQRSLKGRALGYLSRREHSRAELSRKLMPFVQEAESLETLLDELERDGWLSNERFVESVVHRRAGRVGANVIVNELKRHGVGEALIRETGDKLSQTETARAHAVWSRKYGTPPQNSAERAKQARFLAARGFSGGTIANVLKGGDDEEWLPQSADD</sequence>
<feature type="region of interest" description="Disordered" evidence="6">
    <location>
        <begin position="19"/>
        <end position="107"/>
    </location>
</feature>
<dbReference type="RefSeq" id="WP_235025010.1">
    <property type="nucleotide sequence ID" value="NZ_FCOL02000002.1"/>
</dbReference>
<name>A0A158FCD7_9BURK</name>
<comment type="function">
    <text evidence="5">Modulates RecA activity.</text>
</comment>
<keyword evidence="4 5" id="KW-0963">Cytoplasm</keyword>
<keyword evidence="10" id="KW-1185">Reference proteome</keyword>
<evidence type="ECO:0000259" key="8">
    <source>
        <dbReference type="Pfam" id="PF21981"/>
    </source>
</evidence>
<dbReference type="NCBIfam" id="NF001055">
    <property type="entry name" value="PRK00117.2-5"/>
    <property type="match status" value="1"/>
</dbReference>
<evidence type="ECO:0000313" key="9">
    <source>
        <dbReference type="EMBL" id="SAL17474.1"/>
    </source>
</evidence>
<accession>A0A158FCD7</accession>
<feature type="domain" description="RecX third three-helical" evidence="8">
    <location>
        <begin position="194"/>
        <end position="237"/>
    </location>
</feature>
<comment type="similarity">
    <text evidence="2 5">Belongs to the RecX family.</text>
</comment>
<dbReference type="EMBL" id="FCOL02000002">
    <property type="protein sequence ID" value="SAL17474.1"/>
    <property type="molecule type" value="Genomic_DNA"/>
</dbReference>
<dbReference type="InterPro" id="IPR053924">
    <property type="entry name" value="RecX_HTH_2nd"/>
</dbReference>
<proteinExistence type="inferred from homology"/>
<evidence type="ECO:0000256" key="5">
    <source>
        <dbReference type="HAMAP-Rule" id="MF_01114"/>
    </source>
</evidence>
<dbReference type="GO" id="GO:0006282">
    <property type="term" value="P:regulation of DNA repair"/>
    <property type="evidence" value="ECO:0007669"/>
    <property type="project" value="UniProtKB-UniRule"/>
</dbReference>
<evidence type="ECO:0000256" key="3">
    <source>
        <dbReference type="ARBA" id="ARBA00018111"/>
    </source>
</evidence>
<gene>
    <name evidence="5" type="primary">recX</name>
    <name evidence="9" type="ORF">AWB67_00493</name>
</gene>
<evidence type="ECO:0000256" key="6">
    <source>
        <dbReference type="SAM" id="MobiDB-lite"/>
    </source>
</evidence>
<evidence type="ECO:0000256" key="2">
    <source>
        <dbReference type="ARBA" id="ARBA00009695"/>
    </source>
</evidence>